<keyword evidence="6" id="KW-0547">Nucleotide-binding</keyword>
<evidence type="ECO:0000256" key="5">
    <source>
        <dbReference type="ARBA" id="ARBA00022679"/>
    </source>
</evidence>
<dbReference type="EC" id="2.7.6.3" evidence="3"/>
<dbReference type="Gene3D" id="3.30.70.560">
    <property type="entry name" value="7,8-Dihydro-6-hydroxymethylpterin-pyrophosphokinase HPPK"/>
    <property type="match status" value="1"/>
</dbReference>
<evidence type="ECO:0000256" key="12">
    <source>
        <dbReference type="ARBA" id="ARBA00033413"/>
    </source>
</evidence>
<dbReference type="NCBIfam" id="TIGR01498">
    <property type="entry name" value="folK"/>
    <property type="match status" value="1"/>
</dbReference>
<keyword evidence="8" id="KW-0067">ATP-binding</keyword>
<gene>
    <name evidence="14" type="ORF">GF1_31880</name>
</gene>
<proteinExistence type="inferred from homology"/>
<keyword evidence="5" id="KW-0808">Transferase</keyword>
<dbReference type="InterPro" id="IPR000550">
    <property type="entry name" value="Hppk"/>
</dbReference>
<organism evidence="14 15">
    <name type="scientific">Desulfolithobacter dissulfuricans</name>
    <dbReference type="NCBI Taxonomy" id="2795293"/>
    <lineage>
        <taxon>Bacteria</taxon>
        <taxon>Pseudomonadati</taxon>
        <taxon>Thermodesulfobacteriota</taxon>
        <taxon>Desulfobulbia</taxon>
        <taxon>Desulfobulbales</taxon>
        <taxon>Desulfobulbaceae</taxon>
        <taxon>Desulfolithobacter</taxon>
    </lineage>
</organism>
<evidence type="ECO:0000256" key="1">
    <source>
        <dbReference type="ARBA" id="ARBA00005051"/>
    </source>
</evidence>
<evidence type="ECO:0000256" key="9">
    <source>
        <dbReference type="ARBA" id="ARBA00022909"/>
    </source>
</evidence>
<dbReference type="AlphaFoldDB" id="A0A915XL27"/>
<feature type="domain" description="7,8-dihydro-6-hydroxymethylpterin-pyrophosphokinase" evidence="13">
    <location>
        <begin position="6"/>
        <end position="135"/>
    </location>
</feature>
<reference evidence="14" key="1">
    <citation type="submission" date="2020-12" db="EMBL/GenBank/DDBJ databases">
        <title>Desulfobium dissulfuricans gen. nov., sp. nov., a novel mesophilic, sulfate-reducing bacterium isolated from a deep-sea hydrothermal vent.</title>
        <authorList>
            <person name="Hashimoto Y."/>
            <person name="Tame A."/>
            <person name="Sawayama S."/>
            <person name="Miyazaki J."/>
            <person name="Takai K."/>
            <person name="Nakagawa S."/>
        </authorList>
    </citation>
    <scope>NUCLEOTIDE SEQUENCE</scope>
    <source>
        <strain evidence="14">GF1</strain>
    </source>
</reference>
<name>A0A915XL27_9BACT</name>
<dbReference type="PANTHER" id="PTHR43071">
    <property type="entry name" value="2-AMINO-4-HYDROXY-6-HYDROXYMETHYLDIHYDROPTERIDINE PYROPHOSPHOKINASE"/>
    <property type="match status" value="1"/>
</dbReference>
<keyword evidence="9" id="KW-0289">Folate biosynthesis</keyword>
<dbReference type="CDD" id="cd00483">
    <property type="entry name" value="HPPK"/>
    <property type="match status" value="1"/>
</dbReference>
<dbReference type="KEGG" id="ddu:GF1_31880"/>
<evidence type="ECO:0000256" key="2">
    <source>
        <dbReference type="ARBA" id="ARBA00005810"/>
    </source>
</evidence>
<dbReference type="PANTHER" id="PTHR43071:SF1">
    <property type="entry name" value="2-AMINO-4-HYDROXY-6-HYDROXYMETHYLDIHYDROPTERIDINE PYROPHOSPHOKINASE"/>
    <property type="match status" value="1"/>
</dbReference>
<sequence>MITACIGLGSNLGDSRQILQDAWDDLASRDGIEPLVLSSPFRSEPVDMESEHWFVNAAAQIRTSLSAHELLLLLLDIEALFGRRRDGSAGHQDRTLDLDLLLYGDLVLSTDRLTLPHPQMHGRGFVLEPLAEIAPGTVHPLLGLDIRTLCERLRSRPDQPLVERISWQRLPDH</sequence>
<dbReference type="Pfam" id="PF01288">
    <property type="entry name" value="HPPK"/>
    <property type="match status" value="1"/>
</dbReference>
<evidence type="ECO:0000256" key="7">
    <source>
        <dbReference type="ARBA" id="ARBA00022777"/>
    </source>
</evidence>
<comment type="function">
    <text evidence="10">Catalyzes the transfer of pyrophosphate from adenosine triphosphate (ATP) to 6-hydroxymethyl-7,8-dihydropterin, an enzymatic step in folate biosynthesis pathway.</text>
</comment>
<evidence type="ECO:0000256" key="10">
    <source>
        <dbReference type="ARBA" id="ARBA00029409"/>
    </source>
</evidence>
<protein>
    <recommendedName>
        <fullName evidence="4">2-amino-4-hydroxy-6-hydroxymethyldihydropteridine pyrophosphokinase</fullName>
        <ecNumber evidence="3">2.7.6.3</ecNumber>
    </recommendedName>
    <alternativeName>
        <fullName evidence="11">6-hydroxymethyl-7,8-dihydropterin pyrophosphokinase</fullName>
    </alternativeName>
    <alternativeName>
        <fullName evidence="12">7,8-dihydro-6-hydroxymethylpterin-pyrophosphokinase</fullName>
    </alternativeName>
</protein>
<keyword evidence="7" id="KW-0418">Kinase</keyword>
<comment type="pathway">
    <text evidence="1">Cofactor biosynthesis; tetrahydrofolate biosynthesis; 2-amino-4-hydroxy-6-hydroxymethyl-7,8-dihydropteridine diphosphate from 7,8-dihydroneopterin triphosphate: step 4/4.</text>
</comment>
<evidence type="ECO:0000313" key="14">
    <source>
        <dbReference type="EMBL" id="BCO10812.1"/>
    </source>
</evidence>
<dbReference type="GO" id="GO:0003848">
    <property type="term" value="F:2-amino-4-hydroxy-6-hydroxymethyldihydropteridine diphosphokinase activity"/>
    <property type="evidence" value="ECO:0007669"/>
    <property type="project" value="UniProtKB-EC"/>
</dbReference>
<evidence type="ECO:0000256" key="3">
    <source>
        <dbReference type="ARBA" id="ARBA00013253"/>
    </source>
</evidence>
<dbReference type="EMBL" id="AP024233">
    <property type="protein sequence ID" value="BCO10812.1"/>
    <property type="molecule type" value="Genomic_DNA"/>
</dbReference>
<evidence type="ECO:0000256" key="11">
    <source>
        <dbReference type="ARBA" id="ARBA00029766"/>
    </source>
</evidence>
<dbReference type="Proteomes" id="UP001063350">
    <property type="component" value="Chromosome"/>
</dbReference>
<dbReference type="InterPro" id="IPR035907">
    <property type="entry name" value="Hppk_sf"/>
</dbReference>
<evidence type="ECO:0000313" key="15">
    <source>
        <dbReference type="Proteomes" id="UP001063350"/>
    </source>
</evidence>
<dbReference type="GO" id="GO:0046656">
    <property type="term" value="P:folic acid biosynthetic process"/>
    <property type="evidence" value="ECO:0007669"/>
    <property type="project" value="UniProtKB-KW"/>
</dbReference>
<dbReference type="RefSeq" id="WP_267927528.1">
    <property type="nucleotide sequence ID" value="NZ_AP024233.1"/>
</dbReference>
<comment type="similarity">
    <text evidence="2">Belongs to the HPPK family.</text>
</comment>
<dbReference type="GO" id="GO:0016301">
    <property type="term" value="F:kinase activity"/>
    <property type="evidence" value="ECO:0007669"/>
    <property type="project" value="UniProtKB-KW"/>
</dbReference>
<keyword evidence="15" id="KW-1185">Reference proteome</keyword>
<evidence type="ECO:0000256" key="8">
    <source>
        <dbReference type="ARBA" id="ARBA00022840"/>
    </source>
</evidence>
<dbReference type="SUPFAM" id="SSF55083">
    <property type="entry name" value="6-hydroxymethyl-7,8-dihydropterin pyrophosphokinase, HPPK"/>
    <property type="match status" value="1"/>
</dbReference>
<evidence type="ECO:0000256" key="6">
    <source>
        <dbReference type="ARBA" id="ARBA00022741"/>
    </source>
</evidence>
<dbReference type="GO" id="GO:0005524">
    <property type="term" value="F:ATP binding"/>
    <property type="evidence" value="ECO:0007669"/>
    <property type="project" value="UniProtKB-KW"/>
</dbReference>
<accession>A0A915XL27</accession>
<evidence type="ECO:0000259" key="13">
    <source>
        <dbReference type="Pfam" id="PF01288"/>
    </source>
</evidence>
<evidence type="ECO:0000256" key="4">
    <source>
        <dbReference type="ARBA" id="ARBA00016218"/>
    </source>
</evidence>